<accession>A0AAW2LYJ4</accession>
<sequence>MSSFQGDKGSNKRGRRGNFGGTGGSRRKWSHGEEELLVNALKSIVSSNWKCENEFRHDYLQQLEAYMFKAFPNTNLKAEPYMNSKIHVWKKYYASLVGMMGISGFGWDDNKAMVTIDEIKIVSGMNMLRKNFGKDHATGECAEDIHAATNAEEVEEALQNPDCYLPTAKWNPDFAFLVRSKIECTTPISEDAQSMNYFVGTLDMEHFVTFWYMV</sequence>
<proteinExistence type="predicted"/>
<gene>
    <name evidence="3" type="ORF">Sangu_1978300</name>
</gene>
<dbReference type="Pfam" id="PF12776">
    <property type="entry name" value="Myb_DNA-bind_3"/>
    <property type="match status" value="1"/>
</dbReference>
<dbReference type="InterPro" id="IPR024752">
    <property type="entry name" value="Myb/SANT-like_dom"/>
</dbReference>
<dbReference type="EMBL" id="JACGWK010000012">
    <property type="protein sequence ID" value="KAL0323590.1"/>
    <property type="molecule type" value="Genomic_DNA"/>
</dbReference>
<feature type="domain" description="Myb/SANT-like" evidence="2">
    <location>
        <begin position="28"/>
        <end position="117"/>
    </location>
</feature>
<evidence type="ECO:0000313" key="3">
    <source>
        <dbReference type="EMBL" id="KAL0323590.1"/>
    </source>
</evidence>
<evidence type="ECO:0000256" key="1">
    <source>
        <dbReference type="SAM" id="MobiDB-lite"/>
    </source>
</evidence>
<reference evidence="3" key="1">
    <citation type="submission" date="2020-06" db="EMBL/GenBank/DDBJ databases">
        <authorList>
            <person name="Li T."/>
            <person name="Hu X."/>
            <person name="Zhang T."/>
            <person name="Song X."/>
            <person name="Zhang H."/>
            <person name="Dai N."/>
            <person name="Sheng W."/>
            <person name="Hou X."/>
            <person name="Wei L."/>
        </authorList>
    </citation>
    <scope>NUCLEOTIDE SEQUENCE</scope>
    <source>
        <strain evidence="3">G01</strain>
        <tissue evidence="3">Leaf</tissue>
    </source>
</reference>
<dbReference type="PANTHER" id="PTHR46250">
    <property type="entry name" value="MYB/SANT-LIKE DNA-BINDING DOMAIN PROTEIN-RELATED"/>
    <property type="match status" value="1"/>
</dbReference>
<feature type="region of interest" description="Disordered" evidence="1">
    <location>
        <begin position="1"/>
        <end position="28"/>
    </location>
</feature>
<name>A0AAW2LYJ4_9LAMI</name>
<evidence type="ECO:0000259" key="2">
    <source>
        <dbReference type="Pfam" id="PF12776"/>
    </source>
</evidence>
<protein>
    <recommendedName>
        <fullName evidence="2">Myb/SANT-like domain-containing protein</fullName>
    </recommendedName>
</protein>
<comment type="caution">
    <text evidence="3">The sequence shown here is derived from an EMBL/GenBank/DDBJ whole genome shotgun (WGS) entry which is preliminary data.</text>
</comment>
<organism evidence="3">
    <name type="scientific">Sesamum angustifolium</name>
    <dbReference type="NCBI Taxonomy" id="2727405"/>
    <lineage>
        <taxon>Eukaryota</taxon>
        <taxon>Viridiplantae</taxon>
        <taxon>Streptophyta</taxon>
        <taxon>Embryophyta</taxon>
        <taxon>Tracheophyta</taxon>
        <taxon>Spermatophyta</taxon>
        <taxon>Magnoliopsida</taxon>
        <taxon>eudicotyledons</taxon>
        <taxon>Gunneridae</taxon>
        <taxon>Pentapetalae</taxon>
        <taxon>asterids</taxon>
        <taxon>lamiids</taxon>
        <taxon>Lamiales</taxon>
        <taxon>Pedaliaceae</taxon>
        <taxon>Sesamum</taxon>
    </lineage>
</organism>
<dbReference type="AlphaFoldDB" id="A0AAW2LYJ4"/>
<reference evidence="3" key="2">
    <citation type="journal article" date="2024" name="Plant">
        <title>Genomic evolution and insights into agronomic trait innovations of Sesamum species.</title>
        <authorList>
            <person name="Miao H."/>
            <person name="Wang L."/>
            <person name="Qu L."/>
            <person name="Liu H."/>
            <person name="Sun Y."/>
            <person name="Le M."/>
            <person name="Wang Q."/>
            <person name="Wei S."/>
            <person name="Zheng Y."/>
            <person name="Lin W."/>
            <person name="Duan Y."/>
            <person name="Cao H."/>
            <person name="Xiong S."/>
            <person name="Wang X."/>
            <person name="Wei L."/>
            <person name="Li C."/>
            <person name="Ma Q."/>
            <person name="Ju M."/>
            <person name="Zhao R."/>
            <person name="Li G."/>
            <person name="Mu C."/>
            <person name="Tian Q."/>
            <person name="Mei H."/>
            <person name="Zhang T."/>
            <person name="Gao T."/>
            <person name="Zhang H."/>
        </authorList>
    </citation>
    <scope>NUCLEOTIDE SEQUENCE</scope>
    <source>
        <strain evidence="3">G01</strain>
    </source>
</reference>